<sequence>MLFQTAFLFALLPAAFAAPSHEPQSLEKRAPLIQAHGGRALLGKYIVKFRDGYADDSTLTKAAGKHKASHVYKIAFKGFASAFSAASLEEIRKLPEVEYVEEDAIITIADGFNTTYQTKTDTAPRAIVSQLNAPWNLARLSSHPPGSTTYKYDSTAGSGTCSYIVDTGIITTLAEFSGRAVFGANFANDGSTTDGNGHGTSMAAIVGGTTLGVTKLTKLIAVKIFDASGSGTASALISALNWIVTDKTTRPGCNLGSSAVIAASGSYSSAVNAAVNNLVTNGGVFTAVAAGSEGTNVGNSSPASAANACTAGATT</sequence>
<name>A0AAE0UGI4_SORBR</name>
<proteinExistence type="inferred from homology"/>
<keyword evidence="2" id="KW-0645">Protease</keyword>
<dbReference type="Gene3D" id="3.30.70.80">
    <property type="entry name" value="Peptidase S8 propeptide/proteinase inhibitor I9"/>
    <property type="match status" value="1"/>
</dbReference>
<gene>
    <name evidence="7" type="ORF">B0T20DRAFT_344272</name>
</gene>
<feature type="chain" id="PRO_5042187047" evidence="5">
    <location>
        <begin position="18"/>
        <end position="315"/>
    </location>
</feature>
<reference evidence="7" key="2">
    <citation type="submission" date="2023-07" db="EMBL/GenBank/DDBJ databases">
        <authorList>
            <consortium name="Lawrence Berkeley National Laboratory"/>
            <person name="Haridas S."/>
            <person name="Hensen N."/>
            <person name="Bonometti L."/>
            <person name="Westerberg I."/>
            <person name="Brannstrom I.O."/>
            <person name="Guillou S."/>
            <person name="Cros-Aarteil S."/>
            <person name="Calhoun S."/>
            <person name="Kuo A."/>
            <person name="Mondo S."/>
            <person name="Pangilinan J."/>
            <person name="Riley R."/>
            <person name="LaButti K."/>
            <person name="Andreopoulos B."/>
            <person name="Lipzen A."/>
            <person name="Chen C."/>
            <person name="Yanf M."/>
            <person name="Daum C."/>
            <person name="Ng V."/>
            <person name="Clum A."/>
            <person name="Steindorff A."/>
            <person name="Ohm R."/>
            <person name="Martin F."/>
            <person name="Silar P."/>
            <person name="Natvig D."/>
            <person name="Lalanne C."/>
            <person name="Gautier V."/>
            <person name="Ament-velasquez S.L."/>
            <person name="Kruys A."/>
            <person name="Hutchinson M.I."/>
            <person name="Powell A.J."/>
            <person name="Barry K."/>
            <person name="Miller A.N."/>
            <person name="Grigoriev I.V."/>
            <person name="Debuchy R."/>
            <person name="Gladieux P."/>
            <person name="Thoren M.H."/>
            <person name="Johannesson H."/>
        </authorList>
    </citation>
    <scope>NUCLEOTIDE SEQUENCE</scope>
    <source>
        <strain evidence="7">FGSC 1904</strain>
    </source>
</reference>
<dbReference type="InterPro" id="IPR037045">
    <property type="entry name" value="S8pro/Inhibitor_I9_sf"/>
</dbReference>
<dbReference type="PANTHER" id="PTHR43806">
    <property type="entry name" value="PEPTIDASE S8"/>
    <property type="match status" value="1"/>
</dbReference>
<keyword evidence="8" id="KW-1185">Reference proteome</keyword>
<organism evidence="7 8">
    <name type="scientific">Sordaria brevicollis</name>
    <dbReference type="NCBI Taxonomy" id="83679"/>
    <lineage>
        <taxon>Eukaryota</taxon>
        <taxon>Fungi</taxon>
        <taxon>Dikarya</taxon>
        <taxon>Ascomycota</taxon>
        <taxon>Pezizomycotina</taxon>
        <taxon>Sordariomycetes</taxon>
        <taxon>Sordariomycetidae</taxon>
        <taxon>Sordariales</taxon>
        <taxon>Sordariaceae</taxon>
        <taxon>Sordaria</taxon>
    </lineage>
</organism>
<dbReference type="GO" id="GO:0006508">
    <property type="term" value="P:proteolysis"/>
    <property type="evidence" value="ECO:0007669"/>
    <property type="project" value="UniProtKB-KW"/>
</dbReference>
<keyword evidence="3" id="KW-0720">Serine protease</keyword>
<keyword evidence="3" id="KW-0378">Hydrolase</keyword>
<keyword evidence="5" id="KW-0732">Signal</keyword>
<dbReference type="AlphaFoldDB" id="A0AAE0UGI4"/>
<dbReference type="InterPro" id="IPR050131">
    <property type="entry name" value="Peptidase_S8_subtilisin-like"/>
</dbReference>
<dbReference type="GO" id="GO:0004252">
    <property type="term" value="F:serine-type endopeptidase activity"/>
    <property type="evidence" value="ECO:0007669"/>
    <property type="project" value="InterPro"/>
</dbReference>
<dbReference type="Pfam" id="PF05922">
    <property type="entry name" value="Inhibitor_I9"/>
    <property type="match status" value="1"/>
</dbReference>
<accession>A0AAE0UGI4</accession>
<dbReference type="InterPro" id="IPR036852">
    <property type="entry name" value="Peptidase_S8/S53_dom_sf"/>
</dbReference>
<evidence type="ECO:0000256" key="1">
    <source>
        <dbReference type="ARBA" id="ARBA00011073"/>
    </source>
</evidence>
<dbReference type="PANTHER" id="PTHR43806:SF58">
    <property type="entry name" value="ALKALINE PROTEASE 1-RELATED"/>
    <property type="match status" value="1"/>
</dbReference>
<dbReference type="EMBL" id="JAUTDP010000001">
    <property type="protein sequence ID" value="KAK3403327.1"/>
    <property type="molecule type" value="Genomic_DNA"/>
</dbReference>
<evidence type="ECO:0000256" key="2">
    <source>
        <dbReference type="ARBA" id="ARBA00022670"/>
    </source>
</evidence>
<feature type="signal peptide" evidence="5">
    <location>
        <begin position="1"/>
        <end position="17"/>
    </location>
</feature>
<comment type="similarity">
    <text evidence="1 4">Belongs to the peptidase S8 family.</text>
</comment>
<evidence type="ECO:0000256" key="4">
    <source>
        <dbReference type="PROSITE-ProRule" id="PRU01240"/>
    </source>
</evidence>
<dbReference type="PROSITE" id="PS51892">
    <property type="entry name" value="SUBTILASE"/>
    <property type="match status" value="1"/>
</dbReference>
<dbReference type="InterPro" id="IPR010259">
    <property type="entry name" value="S8pro/Inhibitor_I9"/>
</dbReference>
<dbReference type="Proteomes" id="UP001281003">
    <property type="component" value="Unassembled WGS sequence"/>
</dbReference>
<comment type="caution">
    <text evidence="7">The sequence shown here is derived from an EMBL/GenBank/DDBJ whole genome shotgun (WGS) entry which is preliminary data.</text>
</comment>
<reference evidence="7" key="1">
    <citation type="journal article" date="2023" name="Mol. Phylogenet. Evol.">
        <title>Genome-scale phylogeny and comparative genomics of the fungal order Sordariales.</title>
        <authorList>
            <person name="Hensen N."/>
            <person name="Bonometti L."/>
            <person name="Westerberg I."/>
            <person name="Brannstrom I.O."/>
            <person name="Guillou S."/>
            <person name="Cros-Aarteil S."/>
            <person name="Calhoun S."/>
            <person name="Haridas S."/>
            <person name="Kuo A."/>
            <person name="Mondo S."/>
            <person name="Pangilinan J."/>
            <person name="Riley R."/>
            <person name="LaButti K."/>
            <person name="Andreopoulos B."/>
            <person name="Lipzen A."/>
            <person name="Chen C."/>
            <person name="Yan M."/>
            <person name="Daum C."/>
            <person name="Ng V."/>
            <person name="Clum A."/>
            <person name="Steindorff A."/>
            <person name="Ohm R.A."/>
            <person name="Martin F."/>
            <person name="Silar P."/>
            <person name="Natvig D.O."/>
            <person name="Lalanne C."/>
            <person name="Gautier V."/>
            <person name="Ament-Velasquez S.L."/>
            <person name="Kruys A."/>
            <person name="Hutchinson M.I."/>
            <person name="Powell A.J."/>
            <person name="Barry K."/>
            <person name="Miller A.N."/>
            <person name="Grigoriev I.V."/>
            <person name="Debuchy R."/>
            <person name="Gladieux P."/>
            <person name="Hiltunen Thoren M."/>
            <person name="Johannesson H."/>
        </authorList>
    </citation>
    <scope>NUCLEOTIDE SEQUENCE</scope>
    <source>
        <strain evidence="7">FGSC 1904</strain>
    </source>
</reference>
<evidence type="ECO:0000313" key="8">
    <source>
        <dbReference type="Proteomes" id="UP001281003"/>
    </source>
</evidence>
<dbReference type="SUPFAM" id="SSF52743">
    <property type="entry name" value="Subtilisin-like"/>
    <property type="match status" value="1"/>
</dbReference>
<evidence type="ECO:0000313" key="7">
    <source>
        <dbReference type="EMBL" id="KAK3403327.1"/>
    </source>
</evidence>
<comment type="caution">
    <text evidence="4">Lacks conserved residue(s) required for the propagation of feature annotation.</text>
</comment>
<evidence type="ECO:0000259" key="6">
    <source>
        <dbReference type="Pfam" id="PF05922"/>
    </source>
</evidence>
<protein>
    <submittedName>
        <fullName evidence="7">Peptidase S8/S53 domain-containing protein</fullName>
    </submittedName>
</protein>
<evidence type="ECO:0000256" key="5">
    <source>
        <dbReference type="SAM" id="SignalP"/>
    </source>
</evidence>
<evidence type="ECO:0000256" key="3">
    <source>
        <dbReference type="ARBA" id="ARBA00022825"/>
    </source>
</evidence>
<feature type="domain" description="Inhibitor I9" evidence="6">
    <location>
        <begin position="62"/>
        <end position="108"/>
    </location>
</feature>
<dbReference type="Gene3D" id="3.40.50.200">
    <property type="entry name" value="Peptidase S8/S53 domain"/>
    <property type="match status" value="1"/>
</dbReference>